<feature type="transmembrane region" description="Helical" evidence="2">
    <location>
        <begin position="16"/>
        <end position="38"/>
    </location>
</feature>
<evidence type="ECO:0000313" key="4">
    <source>
        <dbReference type="Proteomes" id="UP001530377"/>
    </source>
</evidence>
<reference evidence="3 4" key="1">
    <citation type="submission" date="2024-10" db="EMBL/GenBank/DDBJ databases">
        <title>Updated reference genomes for cyclostephanoid diatoms.</title>
        <authorList>
            <person name="Roberts W.R."/>
            <person name="Alverson A.J."/>
        </authorList>
    </citation>
    <scope>NUCLEOTIDE SEQUENCE [LARGE SCALE GENOMIC DNA]</scope>
    <source>
        <strain evidence="3 4">AJA228-03</strain>
    </source>
</reference>
<feature type="transmembrane region" description="Helical" evidence="2">
    <location>
        <begin position="62"/>
        <end position="83"/>
    </location>
</feature>
<proteinExistence type="predicted"/>
<feature type="compositionally biased region" description="Basic and acidic residues" evidence="1">
    <location>
        <begin position="331"/>
        <end position="351"/>
    </location>
</feature>
<dbReference type="AlphaFoldDB" id="A0ABD3RCW4"/>
<evidence type="ECO:0000256" key="2">
    <source>
        <dbReference type="SAM" id="Phobius"/>
    </source>
</evidence>
<dbReference type="EMBL" id="JALLPB020000296">
    <property type="protein sequence ID" value="KAL3810860.1"/>
    <property type="molecule type" value="Genomic_DNA"/>
</dbReference>
<keyword evidence="2" id="KW-1133">Transmembrane helix</keyword>
<evidence type="ECO:0000313" key="3">
    <source>
        <dbReference type="EMBL" id="KAL3810860.1"/>
    </source>
</evidence>
<keyword evidence="2" id="KW-0472">Membrane</keyword>
<organism evidence="3 4">
    <name type="scientific">Cyclostephanos tholiformis</name>
    <dbReference type="NCBI Taxonomy" id="382380"/>
    <lineage>
        <taxon>Eukaryota</taxon>
        <taxon>Sar</taxon>
        <taxon>Stramenopiles</taxon>
        <taxon>Ochrophyta</taxon>
        <taxon>Bacillariophyta</taxon>
        <taxon>Coscinodiscophyceae</taxon>
        <taxon>Thalassiosirophycidae</taxon>
        <taxon>Stephanodiscales</taxon>
        <taxon>Stephanodiscaceae</taxon>
        <taxon>Cyclostephanos</taxon>
    </lineage>
</organism>
<sequence>MVESNVPLLAMPSGSILQFLLMTVPLLCVYLYFLFLAYERPSIADPDNPRYEDDRIRLTDILYTYLATLVPFSSLVVYMLWFVPMRRGLSRRYESDAIIILGDVKYTESYYDRSRILNADEGGIGNADRASRVVRNCLHRLCGWMTNGFALRNNYAYVVYDLERVANHPACDYEERGGESLSGIITKRVRVYHRYPRERVSILVLPEYPYSGQPKMDMEADWASFAGCVRTPSREGEGGGGGGGEEDVIIPKRDRGLGVLAVATFWICFLVLASYYVADRIEVIDDAYDDEDAVAAWRAFKIVLGGVVPGVAIGGNWIRWKIHERWMLHSGSKEKSERTGKNDEVERREEEGGGGGGSYIQMS</sequence>
<feature type="compositionally biased region" description="Gly residues" evidence="1">
    <location>
        <begin position="353"/>
        <end position="363"/>
    </location>
</feature>
<feature type="transmembrane region" description="Helical" evidence="2">
    <location>
        <begin position="257"/>
        <end position="278"/>
    </location>
</feature>
<feature type="region of interest" description="Disordered" evidence="1">
    <location>
        <begin position="331"/>
        <end position="363"/>
    </location>
</feature>
<name>A0ABD3RCW4_9STRA</name>
<comment type="caution">
    <text evidence="3">The sequence shown here is derived from an EMBL/GenBank/DDBJ whole genome shotgun (WGS) entry which is preliminary data.</text>
</comment>
<keyword evidence="4" id="KW-1185">Reference proteome</keyword>
<protein>
    <submittedName>
        <fullName evidence="3">Uncharacterized protein</fullName>
    </submittedName>
</protein>
<evidence type="ECO:0000256" key="1">
    <source>
        <dbReference type="SAM" id="MobiDB-lite"/>
    </source>
</evidence>
<gene>
    <name evidence="3" type="ORF">ACHAXA_005860</name>
</gene>
<keyword evidence="2" id="KW-0812">Transmembrane</keyword>
<feature type="transmembrane region" description="Helical" evidence="2">
    <location>
        <begin position="298"/>
        <end position="318"/>
    </location>
</feature>
<dbReference type="Proteomes" id="UP001530377">
    <property type="component" value="Unassembled WGS sequence"/>
</dbReference>
<accession>A0ABD3RCW4</accession>